<evidence type="ECO:0008006" key="6">
    <source>
        <dbReference type="Google" id="ProtNLM"/>
    </source>
</evidence>
<dbReference type="EMBL" id="BIXY01000017">
    <property type="protein sequence ID" value="GCF07998.1"/>
    <property type="molecule type" value="Genomic_DNA"/>
</dbReference>
<dbReference type="Gene3D" id="3.30.559.10">
    <property type="entry name" value="Chloramphenicol acetyltransferase-like domain"/>
    <property type="match status" value="1"/>
</dbReference>
<dbReference type="Pfam" id="PF00668">
    <property type="entry name" value="Condensation"/>
    <property type="match status" value="1"/>
</dbReference>
<keyword evidence="5" id="KW-1185">Reference proteome</keyword>
<dbReference type="InterPro" id="IPR003819">
    <property type="entry name" value="TauD/TfdA-like"/>
</dbReference>
<evidence type="ECO:0000313" key="4">
    <source>
        <dbReference type="EMBL" id="GCF07998.1"/>
    </source>
</evidence>
<comment type="caution">
    <text evidence="4">The sequence shown here is derived from an EMBL/GenBank/DDBJ whole genome shotgun (WGS) entry which is preliminary data.</text>
</comment>
<sequence>MTDNNSLVERLSRLSPEQRALLELRLKQETHNHYEHTSIQRRQNNTSLPLSISQERLWFLHQIEPETPIYNIPCVVQLKGELKTHILAQGLNMVVQRHEALRTNFTVKDRQPIQLIKPSLSIPLDYTNLMSEPASIRQEHMYAQAKALIRRPFDIVYDPLLRAHLFQLGVDEYVLVIVLHHLIADGWSIRIFMREITLLYEALLYKQPTPLAPLLIHYADFALWQRQWLQDSVIAQKMVYWKNQLKNIPAILQLPTDHPRPPLQTFRGAQYHFSLAQSDSQGVITLGQQTSTTAFMILLTTLKILLYRYTHQTDIVVGSGIANRNQVETENLIGFVVNTLVLRTQLTEQLTFRELLERVRVTTLGAYANSDVPFEKLLEELHVQRDPSYPPLLQVTFTFQNLAMPPLRLPNLTLNQIHIDSSTAKFDLELYLENLPEGFTGFLEYNTDLFKEQTIIQIIEFYRLLLHAALLHPDQQIGSLISAVDHMQRSQKMDQQKIQRDTDRGKLKATKRKKLVYSQENVIKKHNLQEGQSLPLVIQPQMNNVDLVDWISHHHDEIASALQDHGGILFRDFQVESLTAFEQFTQAIHPQLLNYKERSTQRSNVSNNVYTSTDYPADQPIPLHNELSYSHAWPLKIAFFSMQTAQRGGETPIADSRKVLQLIPPTIRERFQRKDVMYVRNYGDGIDLSWQTAFQTTNKAEVEQYCRDAGIEFEWKDEDHLKTRQVRQSVAHHPVTGETVWFNQAHLFHISGLTANVREALVATFKEEDLPRNAYYGDGTPLESETLMVIRQAYQQATISFPWQQGDILLLDNMLVAHGRAPYTGTRKVVVTMTEPFNSLDSDQKLVLR</sequence>
<dbReference type="GO" id="GO:0016491">
    <property type="term" value="F:oxidoreductase activity"/>
    <property type="evidence" value="ECO:0007669"/>
    <property type="project" value="UniProtKB-KW"/>
</dbReference>
<dbReference type="SUPFAM" id="SSF51197">
    <property type="entry name" value="Clavaminate synthase-like"/>
    <property type="match status" value="1"/>
</dbReference>
<dbReference type="GO" id="GO:0005829">
    <property type="term" value="C:cytosol"/>
    <property type="evidence" value="ECO:0007669"/>
    <property type="project" value="TreeGrafter"/>
</dbReference>
<keyword evidence="1" id="KW-0560">Oxidoreductase</keyword>
<dbReference type="Gene3D" id="3.60.130.10">
    <property type="entry name" value="Clavaminate synthase-like"/>
    <property type="match status" value="1"/>
</dbReference>
<feature type="domain" description="TauD/TfdA-like" evidence="3">
    <location>
        <begin position="538"/>
        <end position="832"/>
    </location>
</feature>
<organism evidence="4 5">
    <name type="scientific">Dictyobacter arantiisoli</name>
    <dbReference type="NCBI Taxonomy" id="2014874"/>
    <lineage>
        <taxon>Bacteria</taxon>
        <taxon>Bacillati</taxon>
        <taxon>Chloroflexota</taxon>
        <taxon>Ktedonobacteria</taxon>
        <taxon>Ktedonobacterales</taxon>
        <taxon>Dictyobacteraceae</taxon>
        <taxon>Dictyobacter</taxon>
    </lineage>
</organism>
<dbReference type="InterPro" id="IPR023213">
    <property type="entry name" value="CAT-like_dom_sf"/>
</dbReference>
<dbReference type="Gene3D" id="3.30.559.30">
    <property type="entry name" value="Nonribosomal peptide synthetase, condensation domain"/>
    <property type="match status" value="1"/>
</dbReference>
<proteinExistence type="predicted"/>
<dbReference type="GO" id="GO:0043041">
    <property type="term" value="P:amino acid activation for nonribosomal peptide biosynthetic process"/>
    <property type="evidence" value="ECO:0007669"/>
    <property type="project" value="TreeGrafter"/>
</dbReference>
<protein>
    <recommendedName>
        <fullName evidence="6">Condensation domain-containing protein</fullName>
    </recommendedName>
</protein>
<evidence type="ECO:0000313" key="5">
    <source>
        <dbReference type="Proteomes" id="UP000322530"/>
    </source>
</evidence>
<dbReference type="GO" id="GO:0031177">
    <property type="term" value="F:phosphopantetheine binding"/>
    <property type="evidence" value="ECO:0007669"/>
    <property type="project" value="TreeGrafter"/>
</dbReference>
<dbReference type="GO" id="GO:0008610">
    <property type="term" value="P:lipid biosynthetic process"/>
    <property type="evidence" value="ECO:0007669"/>
    <property type="project" value="UniProtKB-ARBA"/>
</dbReference>
<dbReference type="AlphaFoldDB" id="A0A5A5T9D2"/>
<name>A0A5A5T9D2_9CHLR</name>
<dbReference type="Proteomes" id="UP000322530">
    <property type="component" value="Unassembled WGS sequence"/>
</dbReference>
<dbReference type="GO" id="GO:0044550">
    <property type="term" value="P:secondary metabolite biosynthetic process"/>
    <property type="evidence" value="ECO:0007669"/>
    <property type="project" value="TreeGrafter"/>
</dbReference>
<dbReference type="CDD" id="cd19531">
    <property type="entry name" value="LCL_NRPS-like"/>
    <property type="match status" value="1"/>
</dbReference>
<accession>A0A5A5T9D2</accession>
<dbReference type="RefSeq" id="WP_172631946.1">
    <property type="nucleotide sequence ID" value="NZ_BIXY01000017.1"/>
</dbReference>
<feature type="domain" description="Condensation" evidence="2">
    <location>
        <begin position="46"/>
        <end position="481"/>
    </location>
</feature>
<dbReference type="InterPro" id="IPR001242">
    <property type="entry name" value="Condensation_dom"/>
</dbReference>
<dbReference type="PANTHER" id="PTHR45527:SF1">
    <property type="entry name" value="FATTY ACID SYNTHASE"/>
    <property type="match status" value="1"/>
</dbReference>
<dbReference type="SUPFAM" id="SSF52777">
    <property type="entry name" value="CoA-dependent acyltransferases"/>
    <property type="match status" value="2"/>
</dbReference>
<evidence type="ECO:0000256" key="1">
    <source>
        <dbReference type="ARBA" id="ARBA00023002"/>
    </source>
</evidence>
<dbReference type="PANTHER" id="PTHR45527">
    <property type="entry name" value="NONRIBOSOMAL PEPTIDE SYNTHETASE"/>
    <property type="match status" value="1"/>
</dbReference>
<evidence type="ECO:0000259" key="2">
    <source>
        <dbReference type="Pfam" id="PF00668"/>
    </source>
</evidence>
<evidence type="ECO:0000259" key="3">
    <source>
        <dbReference type="Pfam" id="PF02668"/>
    </source>
</evidence>
<gene>
    <name evidence="4" type="ORF">KDI_15620</name>
</gene>
<dbReference type="Pfam" id="PF02668">
    <property type="entry name" value="TauD"/>
    <property type="match status" value="1"/>
</dbReference>
<reference evidence="4 5" key="1">
    <citation type="submission" date="2019-01" db="EMBL/GenBank/DDBJ databases">
        <title>Draft genome sequence of Dictyobacter sp. Uno17.</title>
        <authorList>
            <person name="Wang C.M."/>
            <person name="Zheng Y."/>
            <person name="Sakai Y."/>
            <person name="Abe K."/>
            <person name="Yokota A."/>
            <person name="Yabe S."/>
        </authorList>
    </citation>
    <scope>NUCLEOTIDE SEQUENCE [LARGE SCALE GENOMIC DNA]</scope>
    <source>
        <strain evidence="4 5">Uno17</strain>
    </source>
</reference>
<dbReference type="InterPro" id="IPR042098">
    <property type="entry name" value="TauD-like_sf"/>
</dbReference>